<keyword evidence="4" id="KW-1185">Reference proteome</keyword>
<sequence length="243" mass="27167">MKAKKNPNIDISKSSSIYFALGLAVMMFVVYLGMNHKSYKKAKQEVIVLKVDASSEEEIPITELKNLPPPPPPPPAPVVIEIVENEEEIIETVIESTETDESEEIETVELKVEEVIINEVEEEIEVPFTVIENVPIFPGCETYKTNSDRKKCMSVKISKFVSKKFDNSLAADLGLSGKMRISVIFKIDKKGNVVKVRARAPHPELVKEAEQVVNSLPKMKPGIQMGKPVTVSYSLPILFEVRE</sequence>
<dbReference type="EMBL" id="JBHTJM010000008">
    <property type="protein sequence ID" value="MFD0963810.1"/>
    <property type="molecule type" value="Genomic_DNA"/>
</dbReference>
<evidence type="ECO:0000259" key="2">
    <source>
        <dbReference type="Pfam" id="PF03544"/>
    </source>
</evidence>
<feature type="transmembrane region" description="Helical" evidence="1">
    <location>
        <begin position="16"/>
        <end position="34"/>
    </location>
</feature>
<accession>A0ABW3I1Z5</accession>
<dbReference type="RefSeq" id="WP_377714909.1">
    <property type="nucleotide sequence ID" value="NZ_JBHTJM010000008.1"/>
</dbReference>
<keyword evidence="1" id="KW-0472">Membrane</keyword>
<dbReference type="SUPFAM" id="SSF74653">
    <property type="entry name" value="TolA/TonB C-terminal domain"/>
    <property type="match status" value="1"/>
</dbReference>
<evidence type="ECO:0000256" key="1">
    <source>
        <dbReference type="SAM" id="Phobius"/>
    </source>
</evidence>
<evidence type="ECO:0000313" key="3">
    <source>
        <dbReference type="EMBL" id="MFD0963810.1"/>
    </source>
</evidence>
<name>A0ABW3I1Z5_9FLAO</name>
<keyword evidence="1" id="KW-0812">Transmembrane</keyword>
<dbReference type="Proteomes" id="UP001596997">
    <property type="component" value="Unassembled WGS sequence"/>
</dbReference>
<proteinExistence type="predicted"/>
<organism evidence="3 4">
    <name type="scientific">Pseudofulvibacter geojedonensis</name>
    <dbReference type="NCBI Taxonomy" id="1123758"/>
    <lineage>
        <taxon>Bacteria</taxon>
        <taxon>Pseudomonadati</taxon>
        <taxon>Bacteroidota</taxon>
        <taxon>Flavobacteriia</taxon>
        <taxon>Flavobacteriales</taxon>
        <taxon>Flavobacteriaceae</taxon>
        <taxon>Pseudofulvibacter</taxon>
    </lineage>
</organism>
<gene>
    <name evidence="3" type="ORF">ACFQ1O_07310</name>
</gene>
<evidence type="ECO:0000313" key="4">
    <source>
        <dbReference type="Proteomes" id="UP001596997"/>
    </source>
</evidence>
<protein>
    <submittedName>
        <fullName evidence="3">Energy transducer TonB</fullName>
    </submittedName>
</protein>
<dbReference type="Gene3D" id="3.30.1150.10">
    <property type="match status" value="1"/>
</dbReference>
<reference evidence="4" key="1">
    <citation type="journal article" date="2019" name="Int. J. Syst. Evol. Microbiol.">
        <title>The Global Catalogue of Microorganisms (GCM) 10K type strain sequencing project: providing services to taxonomists for standard genome sequencing and annotation.</title>
        <authorList>
            <consortium name="The Broad Institute Genomics Platform"/>
            <consortium name="The Broad Institute Genome Sequencing Center for Infectious Disease"/>
            <person name="Wu L."/>
            <person name="Ma J."/>
        </authorList>
    </citation>
    <scope>NUCLEOTIDE SEQUENCE [LARGE SCALE GENOMIC DNA]</scope>
    <source>
        <strain evidence="4">CCUG 62114</strain>
    </source>
</reference>
<dbReference type="Pfam" id="PF03544">
    <property type="entry name" value="TonB_C"/>
    <property type="match status" value="1"/>
</dbReference>
<keyword evidence="1" id="KW-1133">Transmembrane helix</keyword>
<comment type="caution">
    <text evidence="3">The sequence shown here is derived from an EMBL/GenBank/DDBJ whole genome shotgun (WGS) entry which is preliminary data.</text>
</comment>
<feature type="domain" description="TonB C-terminal" evidence="2">
    <location>
        <begin position="170"/>
        <end position="240"/>
    </location>
</feature>
<dbReference type="InterPro" id="IPR037682">
    <property type="entry name" value="TonB_C"/>
</dbReference>